<evidence type="ECO:0000256" key="5">
    <source>
        <dbReference type="ARBA" id="ARBA00023002"/>
    </source>
</evidence>
<keyword evidence="4" id="KW-0049">Antioxidant</keyword>
<dbReference type="Proteomes" id="UP000574769">
    <property type="component" value="Unassembled WGS sequence"/>
</dbReference>
<keyword evidence="5" id="KW-0560">Oxidoreductase</keyword>
<dbReference type="InterPro" id="IPR036249">
    <property type="entry name" value="Thioredoxin-like_sf"/>
</dbReference>
<dbReference type="InterPro" id="IPR013766">
    <property type="entry name" value="Thioredoxin_domain"/>
</dbReference>
<dbReference type="GO" id="GO:0034599">
    <property type="term" value="P:cellular response to oxidative stress"/>
    <property type="evidence" value="ECO:0007669"/>
    <property type="project" value="TreeGrafter"/>
</dbReference>
<dbReference type="EMBL" id="JACHNY010000001">
    <property type="protein sequence ID" value="MBB4616845.1"/>
    <property type="molecule type" value="Genomic_DNA"/>
</dbReference>
<sequence length="182" mass="18934">MRLLPIALPLLAGALACAAPVLAALAPGAAAPDFTTRGAKAGKVFQVHLKEQLKKGPVVLYFFPAAYTGGCNAEAHAFAEAIPQFQAAGATVIGMSSDDVPTLQRFSAEKCAGKFAVASAGPGVVRGYDVALGRQMAGRDLTKRTSYVIDRSGRIAFVHDDMNPADHVAQTLAAVRKLAKTQ</sequence>
<organism evidence="14 15">
    <name type="scientific">Sphingomonas abaci</name>
    <dbReference type="NCBI Taxonomy" id="237611"/>
    <lineage>
        <taxon>Bacteria</taxon>
        <taxon>Pseudomonadati</taxon>
        <taxon>Pseudomonadota</taxon>
        <taxon>Alphaproteobacteria</taxon>
        <taxon>Sphingomonadales</taxon>
        <taxon>Sphingomonadaceae</taxon>
        <taxon>Sphingomonas</taxon>
    </lineage>
</organism>
<keyword evidence="6" id="KW-1015">Disulfide bond</keyword>
<evidence type="ECO:0000313" key="15">
    <source>
        <dbReference type="Proteomes" id="UP000574769"/>
    </source>
</evidence>
<dbReference type="PANTHER" id="PTHR42801:SF4">
    <property type="entry name" value="AHPC_TSA FAMILY PROTEIN"/>
    <property type="match status" value="1"/>
</dbReference>
<comment type="catalytic activity">
    <reaction evidence="11">
        <text>a hydroperoxide + [thioredoxin]-dithiol = an alcohol + [thioredoxin]-disulfide + H2O</text>
        <dbReference type="Rhea" id="RHEA:62620"/>
        <dbReference type="Rhea" id="RHEA-COMP:10698"/>
        <dbReference type="Rhea" id="RHEA-COMP:10700"/>
        <dbReference type="ChEBI" id="CHEBI:15377"/>
        <dbReference type="ChEBI" id="CHEBI:29950"/>
        <dbReference type="ChEBI" id="CHEBI:30879"/>
        <dbReference type="ChEBI" id="CHEBI:35924"/>
        <dbReference type="ChEBI" id="CHEBI:50058"/>
        <dbReference type="EC" id="1.11.1.24"/>
    </reaction>
</comment>
<dbReference type="GO" id="GO:0045454">
    <property type="term" value="P:cell redox homeostasis"/>
    <property type="evidence" value="ECO:0007669"/>
    <property type="project" value="TreeGrafter"/>
</dbReference>
<dbReference type="InterPro" id="IPR050924">
    <property type="entry name" value="Peroxiredoxin_BCP/PrxQ"/>
</dbReference>
<evidence type="ECO:0000256" key="1">
    <source>
        <dbReference type="ARBA" id="ARBA00003330"/>
    </source>
</evidence>
<keyword evidence="12" id="KW-0732">Signal</keyword>
<evidence type="ECO:0000256" key="2">
    <source>
        <dbReference type="ARBA" id="ARBA00013017"/>
    </source>
</evidence>
<dbReference type="Gene3D" id="3.40.30.10">
    <property type="entry name" value="Glutaredoxin"/>
    <property type="match status" value="1"/>
</dbReference>
<dbReference type="PROSITE" id="PS51352">
    <property type="entry name" value="THIOREDOXIN_2"/>
    <property type="match status" value="1"/>
</dbReference>
<evidence type="ECO:0000256" key="9">
    <source>
        <dbReference type="ARBA" id="ARBA00038489"/>
    </source>
</evidence>
<comment type="caution">
    <text evidence="14">The sequence shown here is derived from an EMBL/GenBank/DDBJ whole genome shotgun (WGS) entry which is preliminary data.</text>
</comment>
<evidence type="ECO:0000256" key="3">
    <source>
        <dbReference type="ARBA" id="ARBA00022559"/>
    </source>
</evidence>
<evidence type="ECO:0000256" key="6">
    <source>
        <dbReference type="ARBA" id="ARBA00023157"/>
    </source>
</evidence>
<feature type="domain" description="Thioredoxin" evidence="13">
    <location>
        <begin position="25"/>
        <end position="180"/>
    </location>
</feature>
<proteinExistence type="inferred from homology"/>
<feature type="signal peptide" evidence="12">
    <location>
        <begin position="1"/>
        <end position="23"/>
    </location>
</feature>
<dbReference type="PANTHER" id="PTHR42801">
    <property type="entry name" value="THIOREDOXIN-DEPENDENT PEROXIDE REDUCTASE"/>
    <property type="match status" value="1"/>
</dbReference>
<comment type="similarity">
    <text evidence="9">Belongs to the peroxiredoxin family. BCP/PrxQ subfamily.</text>
</comment>
<dbReference type="GO" id="GO:0005737">
    <property type="term" value="C:cytoplasm"/>
    <property type="evidence" value="ECO:0007669"/>
    <property type="project" value="TreeGrafter"/>
</dbReference>
<dbReference type="GO" id="GO:0008379">
    <property type="term" value="F:thioredoxin peroxidase activity"/>
    <property type="evidence" value="ECO:0007669"/>
    <property type="project" value="TreeGrafter"/>
</dbReference>
<comment type="function">
    <text evidence="1">Thiol-specific peroxidase that catalyzes the reduction of hydrogen peroxide and organic hydroperoxides to water and alcohols, respectively. Plays a role in cell protection against oxidative stress by detoxifying peroxides and as sensor of hydrogen peroxide-mediated signaling events.</text>
</comment>
<reference evidence="14 15" key="1">
    <citation type="submission" date="2020-08" db="EMBL/GenBank/DDBJ databases">
        <title>Genomic Encyclopedia of Type Strains, Phase IV (KMG-IV): sequencing the most valuable type-strain genomes for metagenomic binning, comparative biology and taxonomic classification.</title>
        <authorList>
            <person name="Goeker M."/>
        </authorList>
    </citation>
    <scope>NUCLEOTIDE SEQUENCE [LARGE SCALE GENOMIC DNA]</scope>
    <source>
        <strain evidence="14 15">DSM 15867</strain>
    </source>
</reference>
<accession>A0A7W7AII0</accession>
<evidence type="ECO:0000256" key="8">
    <source>
        <dbReference type="ARBA" id="ARBA00032824"/>
    </source>
</evidence>
<dbReference type="InterPro" id="IPR000866">
    <property type="entry name" value="AhpC/TSA"/>
</dbReference>
<keyword evidence="3" id="KW-0575">Peroxidase</keyword>
<evidence type="ECO:0000256" key="12">
    <source>
        <dbReference type="SAM" id="SignalP"/>
    </source>
</evidence>
<evidence type="ECO:0000313" key="14">
    <source>
        <dbReference type="EMBL" id="MBB4616845.1"/>
    </source>
</evidence>
<dbReference type="RefSeq" id="WP_184111966.1">
    <property type="nucleotide sequence ID" value="NZ_JACHNY010000001.1"/>
</dbReference>
<dbReference type="Pfam" id="PF00578">
    <property type="entry name" value="AhpC-TSA"/>
    <property type="match status" value="1"/>
</dbReference>
<gene>
    <name evidence="14" type="ORF">GGQ96_000951</name>
</gene>
<evidence type="ECO:0000259" key="13">
    <source>
        <dbReference type="PROSITE" id="PS51352"/>
    </source>
</evidence>
<keyword evidence="15" id="KW-1185">Reference proteome</keyword>
<dbReference type="CDD" id="cd03017">
    <property type="entry name" value="PRX_BCP"/>
    <property type="match status" value="1"/>
</dbReference>
<evidence type="ECO:0000256" key="10">
    <source>
        <dbReference type="ARBA" id="ARBA00042639"/>
    </source>
</evidence>
<evidence type="ECO:0000256" key="11">
    <source>
        <dbReference type="ARBA" id="ARBA00049091"/>
    </source>
</evidence>
<dbReference type="SUPFAM" id="SSF52833">
    <property type="entry name" value="Thioredoxin-like"/>
    <property type="match status" value="1"/>
</dbReference>
<feature type="chain" id="PRO_5030937448" description="thioredoxin-dependent peroxiredoxin" evidence="12">
    <location>
        <begin position="24"/>
        <end position="182"/>
    </location>
</feature>
<dbReference type="EC" id="1.11.1.24" evidence="2"/>
<keyword evidence="7" id="KW-0676">Redox-active center</keyword>
<dbReference type="AlphaFoldDB" id="A0A7W7AII0"/>
<protein>
    <recommendedName>
        <fullName evidence="2">thioredoxin-dependent peroxiredoxin</fullName>
        <ecNumber evidence="2">1.11.1.24</ecNumber>
    </recommendedName>
    <alternativeName>
        <fullName evidence="8">Thioredoxin peroxidase</fullName>
    </alternativeName>
    <alternativeName>
        <fullName evidence="10">Thioredoxin-dependent peroxiredoxin Bcp</fullName>
    </alternativeName>
</protein>
<evidence type="ECO:0000256" key="4">
    <source>
        <dbReference type="ARBA" id="ARBA00022862"/>
    </source>
</evidence>
<dbReference type="PROSITE" id="PS51257">
    <property type="entry name" value="PROKAR_LIPOPROTEIN"/>
    <property type="match status" value="1"/>
</dbReference>
<name>A0A7W7AII0_9SPHN</name>
<evidence type="ECO:0000256" key="7">
    <source>
        <dbReference type="ARBA" id="ARBA00023284"/>
    </source>
</evidence>